<gene>
    <name evidence="1" type="ORF">B0F90DRAFT_1814189</name>
</gene>
<dbReference type="EMBL" id="WTXG01000003">
    <property type="protein sequence ID" value="KAI0306255.1"/>
    <property type="molecule type" value="Genomic_DNA"/>
</dbReference>
<accession>A0AAD4QRF5</accession>
<protein>
    <submittedName>
        <fullName evidence="1">Uncharacterized protein</fullName>
    </submittedName>
</protein>
<reference evidence="1" key="1">
    <citation type="journal article" date="2022" name="New Phytol.">
        <title>Evolutionary transition to the ectomycorrhizal habit in the genomes of a hyperdiverse lineage of mushroom-forming fungi.</title>
        <authorList>
            <person name="Looney B."/>
            <person name="Miyauchi S."/>
            <person name="Morin E."/>
            <person name="Drula E."/>
            <person name="Courty P.E."/>
            <person name="Kohler A."/>
            <person name="Kuo A."/>
            <person name="LaButti K."/>
            <person name="Pangilinan J."/>
            <person name="Lipzen A."/>
            <person name="Riley R."/>
            <person name="Andreopoulos W."/>
            <person name="He G."/>
            <person name="Johnson J."/>
            <person name="Nolan M."/>
            <person name="Tritt A."/>
            <person name="Barry K.W."/>
            <person name="Grigoriev I.V."/>
            <person name="Nagy L.G."/>
            <person name="Hibbett D."/>
            <person name="Henrissat B."/>
            <person name="Matheny P.B."/>
            <person name="Labbe J."/>
            <person name="Martin F.M."/>
        </authorList>
    </citation>
    <scope>NUCLEOTIDE SEQUENCE</scope>
    <source>
        <strain evidence="1">BPL690</strain>
    </source>
</reference>
<organism evidence="1 2">
    <name type="scientific">Multifurca ochricompacta</name>
    <dbReference type="NCBI Taxonomy" id="376703"/>
    <lineage>
        <taxon>Eukaryota</taxon>
        <taxon>Fungi</taxon>
        <taxon>Dikarya</taxon>
        <taxon>Basidiomycota</taxon>
        <taxon>Agaricomycotina</taxon>
        <taxon>Agaricomycetes</taxon>
        <taxon>Russulales</taxon>
        <taxon>Russulaceae</taxon>
        <taxon>Multifurca</taxon>
    </lineage>
</organism>
<evidence type="ECO:0000313" key="1">
    <source>
        <dbReference type="EMBL" id="KAI0306255.1"/>
    </source>
</evidence>
<evidence type="ECO:0000313" key="2">
    <source>
        <dbReference type="Proteomes" id="UP001203297"/>
    </source>
</evidence>
<sequence length="113" mass="12772">MSSPSSPSPSKTSDNMRLPAYRASYLSRYHPYPRTRAPMREVVMYMAETGPSEDGGVAENKTWMTYGQKSTPFPSLADMMISISDSGSDFNGVYWQLLNLPYFMKVFGIRRPP</sequence>
<dbReference type="Proteomes" id="UP001203297">
    <property type="component" value="Unassembled WGS sequence"/>
</dbReference>
<comment type="caution">
    <text evidence="1">The sequence shown here is derived from an EMBL/GenBank/DDBJ whole genome shotgun (WGS) entry which is preliminary data.</text>
</comment>
<keyword evidence="2" id="KW-1185">Reference proteome</keyword>
<name>A0AAD4QRF5_9AGAM</name>
<dbReference type="AlphaFoldDB" id="A0AAD4QRF5"/>
<proteinExistence type="predicted"/>